<protein>
    <submittedName>
        <fullName evidence="1">Uncharacterized protein</fullName>
    </submittedName>
</protein>
<evidence type="ECO:0000313" key="1">
    <source>
        <dbReference type="EMBL" id="MDH0365111.1"/>
    </source>
</evidence>
<name>A0AA42HVM9_9BURK</name>
<comment type="caution">
    <text evidence="1">The sequence shown here is derived from an EMBL/GenBank/DDBJ whole genome shotgun (WGS) entry which is preliminary data.</text>
</comment>
<dbReference type="EMBL" id="JAODZU010000038">
    <property type="protein sequence ID" value="MDH0365111.1"/>
    <property type="molecule type" value="Genomic_DNA"/>
</dbReference>
<dbReference type="Proteomes" id="UP001158297">
    <property type="component" value="Unassembled WGS sequence"/>
</dbReference>
<sequence length="124" mass="13092">MGANVSTMRPARDLLHQLPLLTTRPDLSVDYEAADAALLLALAENGETVMNAIQQGLSALGVILAHASPEVGSEIGSDTIEALGWFMAETADIAAALLVLTRSCRHYTADYAPAKVEPASQARF</sequence>
<organism evidence="1 2">
    <name type="scientific">Comamonas aquatica</name>
    <dbReference type="NCBI Taxonomy" id="225991"/>
    <lineage>
        <taxon>Bacteria</taxon>
        <taxon>Pseudomonadati</taxon>
        <taxon>Pseudomonadota</taxon>
        <taxon>Betaproteobacteria</taxon>
        <taxon>Burkholderiales</taxon>
        <taxon>Comamonadaceae</taxon>
        <taxon>Comamonas</taxon>
    </lineage>
</organism>
<gene>
    <name evidence="1" type="ORF">N7330_19010</name>
</gene>
<accession>A0AA42HVM9</accession>
<dbReference type="AlphaFoldDB" id="A0AA42HVM9"/>
<dbReference type="RefSeq" id="WP_279860661.1">
    <property type="nucleotide sequence ID" value="NZ_JAODZU010000038.1"/>
</dbReference>
<evidence type="ECO:0000313" key="2">
    <source>
        <dbReference type="Proteomes" id="UP001158297"/>
    </source>
</evidence>
<proteinExistence type="predicted"/>
<reference evidence="1" key="1">
    <citation type="submission" date="2022-09" db="EMBL/GenBank/DDBJ databases">
        <title>Intensive care unit water sources are persistently colonized with multi-drug resistant bacteria and are the site of extensive horizontal gene transfer of antibiotic resistance genes.</title>
        <authorList>
            <person name="Diorio-Toth L."/>
        </authorList>
    </citation>
    <scope>NUCLEOTIDE SEQUENCE</scope>
    <source>
        <strain evidence="1">GD04130</strain>
    </source>
</reference>